<sequence length="197" mass="22738">MSSIDATCSCHLDFLINHFCIACDGSKIRNKDREATILRNRDRKLPTQIEYLEFDCGHCKQKYKSLTEDWRCPCCNRTKFQVLRWTMRFPKSPSRFEGWVVGLHTHHDHASDAYGGMYTLQGAAAARFAPVIICEQCNSADSSAKKKLRLPENFTFTPVEIKSFIYPTAHGWHIINYAVAQDVYRKFETSKAVPKFF</sequence>
<proteinExistence type="predicted"/>
<evidence type="ECO:0000313" key="1">
    <source>
        <dbReference type="EMBL" id="XDV05407.1"/>
    </source>
</evidence>
<dbReference type="EMBL" id="CP165623">
    <property type="protein sequence ID" value="XDV05407.1"/>
    <property type="molecule type" value="Genomic_DNA"/>
</dbReference>
<reference evidence="1" key="1">
    <citation type="submission" date="2024-07" db="EMBL/GenBank/DDBJ databases">
        <authorList>
            <person name="Biller S.J."/>
        </authorList>
    </citation>
    <scope>NUCLEOTIDE SEQUENCE</scope>
    <source>
        <strain evidence="1">WC2401</strain>
    </source>
</reference>
<gene>
    <name evidence="1" type="ORF">AB3G35_20435</name>
</gene>
<protein>
    <submittedName>
        <fullName evidence="1">Uncharacterized protein</fullName>
    </submittedName>
</protein>
<name>A0AB39WWV1_9PSED</name>
<dbReference type="RefSeq" id="WP_369782014.1">
    <property type="nucleotide sequence ID" value="NZ_CP165623.1"/>
</dbReference>
<dbReference type="AlphaFoldDB" id="A0AB39WWV1"/>
<accession>A0AB39WWV1</accession>
<organism evidence="1">
    <name type="scientific">Pseudomonas sp. WC2401</name>
    <dbReference type="NCBI Taxonomy" id="3234143"/>
    <lineage>
        <taxon>Bacteria</taxon>
        <taxon>Pseudomonadati</taxon>
        <taxon>Pseudomonadota</taxon>
        <taxon>Gammaproteobacteria</taxon>
        <taxon>Pseudomonadales</taxon>
        <taxon>Pseudomonadaceae</taxon>
        <taxon>Pseudomonas</taxon>
    </lineage>
</organism>